<accession>A0A8X6NCL0</accession>
<comment type="function">
    <text evidence="1">Component of the rigid cuticle of the spider.</text>
</comment>
<sequence length="204" mass="22103">MVLSQGTAVYNYPYYVNTGTSSQYNSQDGVGNYQFGYDEAHSSGGTFRKETGDSWGNKYGSYGLRDADGRYRVVNYVADAAGFRASVKTNEPGVAPSDPASTTINKPEFIAPVSIASVKQPGHVAPVPVAAVKQPGLVAPAPITAVQQPVLYAPSVHHAASPEFPLLYQTYYAPGYYKGTPYTKRAYYPSKGSPYTKYGYYIYP</sequence>
<name>A0A8X6NCL0_NEPPI</name>
<dbReference type="PANTHER" id="PTHR10380">
    <property type="entry name" value="CUTICLE PROTEIN"/>
    <property type="match status" value="1"/>
</dbReference>
<dbReference type="PROSITE" id="PS51155">
    <property type="entry name" value="CHIT_BIND_RR_2"/>
    <property type="match status" value="1"/>
</dbReference>
<dbReference type="Proteomes" id="UP000887013">
    <property type="component" value="Unassembled WGS sequence"/>
</dbReference>
<dbReference type="AlphaFoldDB" id="A0A8X6NCL0"/>
<dbReference type="GO" id="GO:0008010">
    <property type="term" value="F:structural constituent of chitin-based larval cuticle"/>
    <property type="evidence" value="ECO:0007669"/>
    <property type="project" value="TreeGrafter"/>
</dbReference>
<evidence type="ECO:0000256" key="1">
    <source>
        <dbReference type="ARBA" id="ARBA00002980"/>
    </source>
</evidence>
<dbReference type="InterPro" id="IPR031311">
    <property type="entry name" value="CHIT_BIND_RR_consensus"/>
</dbReference>
<organism evidence="4 5">
    <name type="scientific">Nephila pilipes</name>
    <name type="common">Giant wood spider</name>
    <name type="synonym">Nephila maculata</name>
    <dbReference type="NCBI Taxonomy" id="299642"/>
    <lineage>
        <taxon>Eukaryota</taxon>
        <taxon>Metazoa</taxon>
        <taxon>Ecdysozoa</taxon>
        <taxon>Arthropoda</taxon>
        <taxon>Chelicerata</taxon>
        <taxon>Arachnida</taxon>
        <taxon>Araneae</taxon>
        <taxon>Araneomorphae</taxon>
        <taxon>Entelegynae</taxon>
        <taxon>Araneoidea</taxon>
        <taxon>Nephilidae</taxon>
        <taxon>Nephila</taxon>
    </lineage>
</organism>
<dbReference type="PANTHER" id="PTHR10380:SF173">
    <property type="entry name" value="CUTICULAR PROTEIN 47EF, ISOFORM C-RELATED"/>
    <property type="match status" value="1"/>
</dbReference>
<dbReference type="InterPro" id="IPR050468">
    <property type="entry name" value="Cuticle_Struct_Prot"/>
</dbReference>
<proteinExistence type="predicted"/>
<dbReference type="GO" id="GO:0062129">
    <property type="term" value="C:chitin-based extracellular matrix"/>
    <property type="evidence" value="ECO:0007669"/>
    <property type="project" value="TreeGrafter"/>
</dbReference>
<evidence type="ECO:0000313" key="5">
    <source>
        <dbReference type="Proteomes" id="UP000887013"/>
    </source>
</evidence>
<gene>
    <name evidence="4" type="ORF">NPIL_255381</name>
</gene>
<dbReference type="PROSITE" id="PS00233">
    <property type="entry name" value="CHIT_BIND_RR_1"/>
    <property type="match status" value="1"/>
</dbReference>
<comment type="caution">
    <text evidence="4">The sequence shown here is derived from an EMBL/GenBank/DDBJ whole genome shotgun (WGS) entry which is preliminary data.</text>
</comment>
<dbReference type="InterPro" id="IPR000618">
    <property type="entry name" value="Insect_cuticle"/>
</dbReference>
<evidence type="ECO:0000313" key="4">
    <source>
        <dbReference type="EMBL" id="GFT07627.1"/>
    </source>
</evidence>
<protein>
    <submittedName>
        <fullName evidence="4">Cuticle protein 14 isoform b</fullName>
    </submittedName>
</protein>
<evidence type="ECO:0000256" key="2">
    <source>
        <dbReference type="ARBA" id="ARBA00022460"/>
    </source>
</evidence>
<keyword evidence="5" id="KW-1185">Reference proteome</keyword>
<keyword evidence="2 3" id="KW-0193">Cuticle</keyword>
<dbReference type="Pfam" id="PF00379">
    <property type="entry name" value="Chitin_bind_4"/>
    <property type="match status" value="1"/>
</dbReference>
<dbReference type="OrthoDB" id="8021718at2759"/>
<reference evidence="4" key="1">
    <citation type="submission" date="2020-08" db="EMBL/GenBank/DDBJ databases">
        <title>Multicomponent nature underlies the extraordinary mechanical properties of spider dragline silk.</title>
        <authorList>
            <person name="Kono N."/>
            <person name="Nakamura H."/>
            <person name="Mori M."/>
            <person name="Yoshida Y."/>
            <person name="Ohtoshi R."/>
            <person name="Malay A.D."/>
            <person name="Moran D.A.P."/>
            <person name="Tomita M."/>
            <person name="Numata K."/>
            <person name="Arakawa K."/>
        </authorList>
    </citation>
    <scope>NUCLEOTIDE SEQUENCE</scope>
</reference>
<dbReference type="PRINTS" id="PR00947">
    <property type="entry name" value="CUTICLE"/>
</dbReference>
<evidence type="ECO:0000256" key="3">
    <source>
        <dbReference type="PROSITE-ProRule" id="PRU00497"/>
    </source>
</evidence>
<dbReference type="EMBL" id="BMAW01056763">
    <property type="protein sequence ID" value="GFT07627.1"/>
    <property type="molecule type" value="Genomic_DNA"/>
</dbReference>